<accession>X6M043</accession>
<name>X6M043_RETFI</name>
<feature type="compositionally biased region" description="Basic residues" evidence="1">
    <location>
        <begin position="102"/>
        <end position="115"/>
    </location>
</feature>
<evidence type="ECO:0000256" key="1">
    <source>
        <dbReference type="SAM" id="MobiDB-lite"/>
    </source>
</evidence>
<proteinExistence type="predicted"/>
<keyword evidence="3" id="KW-1185">Reference proteome</keyword>
<dbReference type="EMBL" id="ASPP01026065">
    <property type="protein sequence ID" value="ETO07543.1"/>
    <property type="molecule type" value="Genomic_DNA"/>
</dbReference>
<feature type="non-terminal residue" evidence="2">
    <location>
        <position position="218"/>
    </location>
</feature>
<organism evidence="2 3">
    <name type="scientific">Reticulomyxa filosa</name>
    <dbReference type="NCBI Taxonomy" id="46433"/>
    <lineage>
        <taxon>Eukaryota</taxon>
        <taxon>Sar</taxon>
        <taxon>Rhizaria</taxon>
        <taxon>Retaria</taxon>
        <taxon>Foraminifera</taxon>
        <taxon>Monothalamids</taxon>
        <taxon>Reticulomyxidae</taxon>
        <taxon>Reticulomyxa</taxon>
    </lineage>
</organism>
<dbReference type="Proteomes" id="UP000023152">
    <property type="component" value="Unassembled WGS sequence"/>
</dbReference>
<evidence type="ECO:0000313" key="3">
    <source>
        <dbReference type="Proteomes" id="UP000023152"/>
    </source>
</evidence>
<evidence type="ECO:0000313" key="2">
    <source>
        <dbReference type="EMBL" id="ETO07543.1"/>
    </source>
</evidence>
<protein>
    <submittedName>
        <fullName evidence="2">Uncharacterized protein</fullName>
    </submittedName>
</protein>
<comment type="caution">
    <text evidence="2">The sequence shown here is derived from an EMBL/GenBank/DDBJ whole genome shotgun (WGS) entry which is preliminary data.</text>
</comment>
<dbReference type="AlphaFoldDB" id="X6M043"/>
<gene>
    <name evidence="2" type="ORF">RFI_29851</name>
</gene>
<feature type="region of interest" description="Disordered" evidence="1">
    <location>
        <begin position="93"/>
        <end position="179"/>
    </location>
</feature>
<feature type="compositionally biased region" description="Basic residues" evidence="1">
    <location>
        <begin position="127"/>
        <end position="162"/>
    </location>
</feature>
<reference evidence="2 3" key="1">
    <citation type="journal article" date="2013" name="Curr. Biol.">
        <title>The Genome of the Foraminiferan Reticulomyxa filosa.</title>
        <authorList>
            <person name="Glockner G."/>
            <person name="Hulsmann N."/>
            <person name="Schleicher M."/>
            <person name="Noegel A.A."/>
            <person name="Eichinger L."/>
            <person name="Gallinger C."/>
            <person name="Pawlowski J."/>
            <person name="Sierra R."/>
            <person name="Euteneuer U."/>
            <person name="Pillet L."/>
            <person name="Moustafa A."/>
            <person name="Platzer M."/>
            <person name="Groth M."/>
            <person name="Szafranski K."/>
            <person name="Schliwa M."/>
        </authorList>
    </citation>
    <scope>NUCLEOTIDE SEQUENCE [LARGE SCALE GENOMIC DNA]</scope>
</reference>
<sequence length="218" mass="25351">MQRPEEFLAKSSIEEFQTYVEKLEDIECTRLHLALNDLIKKKSNNELPRMLFFSTFTFFLWSPLLHSSLLPEILGLIEPFFFFVPRRRRRLRERQEKEALSKKKKKKKRVHRMNAHTHTIASPLLKKMSKKKKKGKYDKSPKKKKKQKKTTKSKSKKKHKKVNPSNGEPSIAAQDADANAHEKNIWDDISSLSSLHLSDSDNGGISIVTTIIIIIVMI</sequence>